<dbReference type="Pfam" id="PF01609">
    <property type="entry name" value="DDE_Tnp_1"/>
    <property type="match status" value="1"/>
</dbReference>
<keyword evidence="1" id="KW-0472">Membrane</keyword>
<dbReference type="InterPro" id="IPR002559">
    <property type="entry name" value="Transposase_11"/>
</dbReference>
<reference evidence="3 4" key="1">
    <citation type="journal article" date="2010" name="J. Bacteriol.">
        <title>Complete genome sequence of the cellulolytic thermophile Caldicellulosiruptor obsidiansis OB47T.</title>
        <authorList>
            <person name="Elkins J.G."/>
            <person name="Lochner A."/>
            <person name="Hamilton-Brehm S.D."/>
            <person name="Davenport K.W."/>
            <person name="Podar M."/>
            <person name="Brown S.D."/>
            <person name="Land M.L."/>
            <person name="Hauser L.J."/>
            <person name="Klingeman D.M."/>
            <person name="Raman B."/>
            <person name="Goodwin L.A."/>
            <person name="Tapia R."/>
            <person name="Meincke L.J."/>
            <person name="Detter J.C."/>
            <person name="Bruce D.C."/>
            <person name="Han C.S."/>
            <person name="Palumbo A.V."/>
            <person name="Cottingham R.W."/>
            <person name="Keller M."/>
            <person name="Graham D.E."/>
        </authorList>
    </citation>
    <scope>NUCLEOTIDE SEQUENCE [LARGE SCALE GENOMIC DNA]</scope>
    <source>
        <strain evidence="4">ATCC BAA-2073 / strain OB47</strain>
    </source>
</reference>
<dbReference type="GO" id="GO:0004803">
    <property type="term" value="F:transposase activity"/>
    <property type="evidence" value="ECO:0007669"/>
    <property type="project" value="InterPro"/>
</dbReference>
<sequence length="459" mass="52949">MVISKKDKERVLEAIRKGAIDAADLSFPNLIDAIILKMKREGIIELLEHAFLDKRSANKNIPFHILLTLAITAKMKLKTSLTDIPFAISNAETLSEIGWNIWDNKRGLKEGLMDEGTLRNIVKKYTVEELIQGYNTYVQEYVFPKKEIVPDIHILDCTELEVLLENSNYEGSEVVRDKDGMRRGYKMSTLRGITGDNGILEEIKIGSINVHDLELSREMVLKSKMLKFGDILINDRGFISRELMNQLKQKRGVDTYIPLKSNMEAYEQAVMIAKEENKWEAHPNKKRKRQEIAFVESLGSYWRSAKPEDDVQINGCVVHDTKTDEYFVIVTTDLGKTAKQIIKTYELRPEIEEDYRQIKDFWKIEDFKSTKYNFIAFHIVMVLIGYLFFQLYRDMEEGKRCEGKSLPVAAKKYVEEGPKSVIVYAGQYFGIFGFLEFIQLYASCNAEVKQRLDSILGKV</sequence>
<dbReference type="InterPro" id="IPR012337">
    <property type="entry name" value="RNaseH-like_sf"/>
</dbReference>
<dbReference type="HOGENOM" id="CLU_568267_0_0_9"/>
<dbReference type="GO" id="GO:0006313">
    <property type="term" value="P:DNA transposition"/>
    <property type="evidence" value="ECO:0007669"/>
    <property type="project" value="InterPro"/>
</dbReference>
<keyword evidence="4" id="KW-1185">Reference proteome</keyword>
<proteinExistence type="predicted"/>
<accession>D9TFI6</accession>
<dbReference type="OrthoDB" id="1937093at2"/>
<evidence type="ECO:0000256" key="1">
    <source>
        <dbReference type="SAM" id="Phobius"/>
    </source>
</evidence>
<dbReference type="KEGG" id="cob:COB47_1676"/>
<name>D9TFI6_CALOO</name>
<dbReference type="AlphaFoldDB" id="D9TFI6"/>
<feature type="domain" description="Transposase IS4-like" evidence="2">
    <location>
        <begin position="193"/>
        <end position="387"/>
    </location>
</feature>
<organism evidence="3 4">
    <name type="scientific">Caldicellulosiruptor obsidiansis (strain ATCC BAA-2073 / JCM 16842 / OB47)</name>
    <dbReference type="NCBI Taxonomy" id="608506"/>
    <lineage>
        <taxon>Bacteria</taxon>
        <taxon>Bacillati</taxon>
        <taxon>Bacillota</taxon>
        <taxon>Bacillota incertae sedis</taxon>
        <taxon>Caldicellulosiruptorales</taxon>
        <taxon>Caldicellulosiruptoraceae</taxon>
        <taxon>Caldicellulosiruptor</taxon>
    </lineage>
</organism>
<dbReference type="PANTHER" id="PTHR33258:SF1">
    <property type="entry name" value="TRANSPOSASE INSL FOR INSERTION SEQUENCE ELEMENT IS186A-RELATED"/>
    <property type="match status" value="1"/>
</dbReference>
<feature type="transmembrane region" description="Helical" evidence="1">
    <location>
        <begin position="421"/>
        <end position="442"/>
    </location>
</feature>
<dbReference type="GO" id="GO:0003677">
    <property type="term" value="F:DNA binding"/>
    <property type="evidence" value="ECO:0007669"/>
    <property type="project" value="InterPro"/>
</dbReference>
<dbReference type="Proteomes" id="UP000000347">
    <property type="component" value="Chromosome"/>
</dbReference>
<keyword evidence="1" id="KW-1133">Transmembrane helix</keyword>
<dbReference type="SUPFAM" id="SSF53098">
    <property type="entry name" value="Ribonuclease H-like"/>
    <property type="match status" value="1"/>
</dbReference>
<protein>
    <submittedName>
        <fullName evidence="3">Transposase IS4 family protein</fullName>
    </submittedName>
</protein>
<dbReference type="PANTHER" id="PTHR33258">
    <property type="entry name" value="TRANSPOSASE INSL FOR INSERTION SEQUENCE ELEMENT IS186A-RELATED"/>
    <property type="match status" value="1"/>
</dbReference>
<feature type="transmembrane region" description="Helical" evidence="1">
    <location>
        <begin position="372"/>
        <end position="389"/>
    </location>
</feature>
<evidence type="ECO:0000313" key="3">
    <source>
        <dbReference type="EMBL" id="ADL42956.1"/>
    </source>
</evidence>
<dbReference type="eggNOG" id="ENOG503142G">
    <property type="taxonomic scope" value="Bacteria"/>
</dbReference>
<dbReference type="EMBL" id="CP002164">
    <property type="protein sequence ID" value="ADL42956.1"/>
    <property type="molecule type" value="Genomic_DNA"/>
</dbReference>
<keyword evidence="1" id="KW-0812">Transmembrane</keyword>
<gene>
    <name evidence="3" type="ordered locus">COB47_1676</name>
</gene>
<dbReference type="RefSeq" id="WP_013290953.1">
    <property type="nucleotide sequence ID" value="NC_014392.1"/>
</dbReference>
<evidence type="ECO:0000313" key="4">
    <source>
        <dbReference type="Proteomes" id="UP000000347"/>
    </source>
</evidence>
<evidence type="ECO:0000259" key="2">
    <source>
        <dbReference type="Pfam" id="PF01609"/>
    </source>
</evidence>